<organism evidence="2 3">
    <name type="scientific">Pyrobaculum aerophilum</name>
    <dbReference type="NCBI Taxonomy" id="13773"/>
    <lineage>
        <taxon>Archaea</taxon>
        <taxon>Thermoproteota</taxon>
        <taxon>Thermoprotei</taxon>
        <taxon>Thermoproteales</taxon>
        <taxon>Thermoproteaceae</taxon>
        <taxon>Pyrobaculum</taxon>
    </lineage>
</organism>
<feature type="transmembrane region" description="Helical" evidence="1">
    <location>
        <begin position="232"/>
        <end position="253"/>
    </location>
</feature>
<dbReference type="Pfam" id="PF07854">
    <property type="entry name" value="DUF1646"/>
    <property type="match status" value="1"/>
</dbReference>
<accession>A0A371R384</accession>
<evidence type="ECO:0000313" key="3">
    <source>
        <dbReference type="Proteomes" id="UP000257123"/>
    </source>
</evidence>
<proteinExistence type="predicted"/>
<feature type="transmembrane region" description="Helical" evidence="1">
    <location>
        <begin position="179"/>
        <end position="203"/>
    </location>
</feature>
<name>A0A371R384_9CREN</name>
<feature type="transmembrane region" description="Helical" evidence="1">
    <location>
        <begin position="6"/>
        <end position="23"/>
    </location>
</feature>
<feature type="transmembrane region" description="Helical" evidence="1">
    <location>
        <begin position="70"/>
        <end position="89"/>
    </location>
</feature>
<feature type="transmembrane region" description="Helical" evidence="1">
    <location>
        <begin position="148"/>
        <end position="167"/>
    </location>
</feature>
<feature type="transmembrane region" description="Helical" evidence="1">
    <location>
        <begin position="30"/>
        <end position="50"/>
    </location>
</feature>
<keyword evidence="1" id="KW-0812">Transmembrane</keyword>
<dbReference type="Proteomes" id="UP000257123">
    <property type="component" value="Unassembled WGS sequence"/>
</dbReference>
<dbReference type="RefSeq" id="WP_116420332.1">
    <property type="nucleotide sequence ID" value="NZ_NMUE01000002.1"/>
</dbReference>
<feature type="transmembrane region" description="Helical" evidence="1">
    <location>
        <begin position="293"/>
        <end position="313"/>
    </location>
</feature>
<feature type="transmembrane region" description="Helical" evidence="1">
    <location>
        <begin position="325"/>
        <end position="348"/>
    </location>
</feature>
<dbReference type="AlphaFoldDB" id="A0A371R384"/>
<evidence type="ECO:0000256" key="1">
    <source>
        <dbReference type="SAM" id="Phobius"/>
    </source>
</evidence>
<dbReference type="PIRSF" id="PIRSF019205">
    <property type="entry name" value="DUF1646"/>
    <property type="match status" value="1"/>
</dbReference>
<keyword evidence="1" id="KW-0472">Membrane</keyword>
<feature type="transmembrane region" description="Helical" evidence="1">
    <location>
        <begin position="260"/>
        <end position="281"/>
    </location>
</feature>
<dbReference type="EMBL" id="NMUE01000002">
    <property type="protein sequence ID" value="RFA98268.1"/>
    <property type="molecule type" value="Genomic_DNA"/>
</dbReference>
<evidence type="ECO:0000313" key="2">
    <source>
        <dbReference type="EMBL" id="RFA98268.1"/>
    </source>
</evidence>
<feature type="transmembrane region" description="Helical" evidence="1">
    <location>
        <begin position="101"/>
        <end position="128"/>
    </location>
</feature>
<keyword evidence="1" id="KW-1133">Transmembrane helix</keyword>
<sequence>MDISSIYLQIVFLVLLIALPILSKKVEHNLELFFLAVAVAGATLEGLWSWHLLKEALLHPVAVYQPGIGYIPIGITQVVLVAGLVFYALRHKMAEKADALARPAVIAGLIFGLGLSSSVISAVVAAAIMAELLGFANAPHAYKARAAVYGAFAIGAGAALLPIGEPLSTIAVAKLKQGFFFLVDVLLDAVFIIVAFFALYAYFSLKRLRQPGVEVVPYEPELKEVITRAVKVFIFIFALTILGEFFKPLAAAVAELGKEFLYVFGLLSAVADNATLVAALVTPEMAVEALRSFIISLVIAGGLTIPGNVPNIVMASVLKIGFKEWIKLALPVGIAVFIAIGIYVLWLVPRPIIHL</sequence>
<dbReference type="InterPro" id="IPR012443">
    <property type="entry name" value="DUF1646"/>
</dbReference>
<comment type="caution">
    <text evidence="2">The sequence shown here is derived from an EMBL/GenBank/DDBJ whole genome shotgun (WGS) entry which is preliminary data.</text>
</comment>
<reference evidence="2 3" key="1">
    <citation type="submission" date="2017-07" db="EMBL/GenBank/DDBJ databases">
        <title>Draft genome sequence of aerobic hyperthermophilic archaea, Pyrobaculum aerophilum YKB31 and YKB32.</title>
        <authorList>
            <person name="Mochizuki T."/>
            <person name="Berliner A.J."/>
            <person name="Yoshida-Takashima Y."/>
            <person name="Takaki Y."/>
            <person name="Nunoura T."/>
            <person name="Takai K."/>
        </authorList>
    </citation>
    <scope>NUCLEOTIDE SEQUENCE [LARGE SCALE GENOMIC DNA]</scope>
    <source>
        <strain evidence="2 3">YKB31</strain>
    </source>
</reference>
<gene>
    <name evidence="2" type="ORF">CGL51_00870</name>
</gene>
<protein>
    <submittedName>
        <fullName evidence="2">Cation transporter</fullName>
    </submittedName>
</protein>